<feature type="region of interest" description="Disordered" evidence="1">
    <location>
        <begin position="120"/>
        <end position="255"/>
    </location>
</feature>
<evidence type="ECO:0008006" key="7">
    <source>
        <dbReference type="Google" id="ProtNLM"/>
    </source>
</evidence>
<accession>A0A5C2SGZ2</accession>
<dbReference type="InterPro" id="IPR039867">
    <property type="entry name" value="Furry/Tao3/Mor2"/>
</dbReference>
<evidence type="ECO:0000259" key="4">
    <source>
        <dbReference type="Pfam" id="PF14228"/>
    </source>
</evidence>
<evidence type="ECO:0000256" key="1">
    <source>
        <dbReference type="SAM" id="MobiDB-lite"/>
    </source>
</evidence>
<dbReference type="PANTHER" id="PTHR12295:SF30">
    <property type="entry name" value="PROTEIN FURRY"/>
    <property type="match status" value="1"/>
</dbReference>
<organism evidence="5 6">
    <name type="scientific">Lentinus tigrinus ALCF2SS1-6</name>
    <dbReference type="NCBI Taxonomy" id="1328759"/>
    <lineage>
        <taxon>Eukaryota</taxon>
        <taxon>Fungi</taxon>
        <taxon>Dikarya</taxon>
        <taxon>Basidiomycota</taxon>
        <taxon>Agaricomycotina</taxon>
        <taxon>Agaricomycetes</taxon>
        <taxon>Polyporales</taxon>
        <taxon>Polyporaceae</taxon>
        <taxon>Lentinus</taxon>
    </lineage>
</organism>
<feature type="domain" description="Cell morphogenesis central region" evidence="4">
    <location>
        <begin position="1481"/>
        <end position="1673"/>
    </location>
</feature>
<dbReference type="InterPro" id="IPR016024">
    <property type="entry name" value="ARM-type_fold"/>
</dbReference>
<dbReference type="EMBL" id="ML122259">
    <property type="protein sequence ID" value="RPD62449.1"/>
    <property type="molecule type" value="Genomic_DNA"/>
</dbReference>
<dbReference type="STRING" id="1328759.A0A5C2SGZ2"/>
<feature type="region of interest" description="Disordered" evidence="1">
    <location>
        <begin position="1"/>
        <end position="106"/>
    </location>
</feature>
<feature type="compositionally biased region" description="Low complexity" evidence="1">
    <location>
        <begin position="718"/>
        <end position="741"/>
    </location>
</feature>
<dbReference type="InterPro" id="IPR025481">
    <property type="entry name" value="Cell_Morphogen_C"/>
</dbReference>
<feature type="compositionally biased region" description="Acidic residues" evidence="1">
    <location>
        <begin position="2361"/>
        <end position="2375"/>
    </location>
</feature>
<dbReference type="Pfam" id="PF14225">
    <property type="entry name" value="MOR2-PAG1_C"/>
    <property type="match status" value="1"/>
</dbReference>
<protein>
    <recommendedName>
        <fullName evidence="7">Cell morphogenesis protein</fullName>
    </recommendedName>
</protein>
<feature type="domain" description="Cell morphogenesis central region" evidence="4">
    <location>
        <begin position="1747"/>
        <end position="1912"/>
    </location>
</feature>
<proteinExistence type="predicted"/>
<gene>
    <name evidence="5" type="ORF">L227DRAFT_573642</name>
</gene>
<feature type="compositionally biased region" description="Polar residues" evidence="1">
    <location>
        <begin position="67"/>
        <end position="82"/>
    </location>
</feature>
<feature type="domain" description="Cell morphogenesis protein C-terminal" evidence="3">
    <location>
        <begin position="1957"/>
        <end position="2206"/>
    </location>
</feature>
<evidence type="ECO:0000313" key="6">
    <source>
        <dbReference type="Proteomes" id="UP000313359"/>
    </source>
</evidence>
<evidence type="ECO:0000259" key="2">
    <source>
        <dbReference type="Pfam" id="PF14222"/>
    </source>
</evidence>
<dbReference type="Pfam" id="PF14228">
    <property type="entry name" value="MOR2-PAG1_mid"/>
    <property type="match status" value="2"/>
</dbReference>
<dbReference type="Proteomes" id="UP000313359">
    <property type="component" value="Unassembled WGS sequence"/>
</dbReference>
<feature type="compositionally biased region" description="Basic and acidic residues" evidence="1">
    <location>
        <begin position="1149"/>
        <end position="1159"/>
    </location>
</feature>
<feature type="region of interest" description="Disordered" evidence="1">
    <location>
        <begin position="716"/>
        <end position="741"/>
    </location>
</feature>
<feature type="domain" description="Cell morphogenesis protein N-terminal" evidence="2">
    <location>
        <begin position="366"/>
        <end position="916"/>
    </location>
</feature>
<evidence type="ECO:0000259" key="3">
    <source>
        <dbReference type="Pfam" id="PF14225"/>
    </source>
</evidence>
<feature type="region of interest" description="Disordered" evidence="1">
    <location>
        <begin position="1143"/>
        <end position="1164"/>
    </location>
</feature>
<reference evidence="5" key="1">
    <citation type="journal article" date="2018" name="Genome Biol. Evol.">
        <title>Genomics and development of Lentinus tigrinus, a white-rot wood-decaying mushroom with dimorphic fruiting bodies.</title>
        <authorList>
            <person name="Wu B."/>
            <person name="Xu Z."/>
            <person name="Knudson A."/>
            <person name="Carlson A."/>
            <person name="Chen N."/>
            <person name="Kovaka S."/>
            <person name="LaButti K."/>
            <person name="Lipzen A."/>
            <person name="Pennachio C."/>
            <person name="Riley R."/>
            <person name="Schakwitz W."/>
            <person name="Umezawa K."/>
            <person name="Ohm R.A."/>
            <person name="Grigoriev I.V."/>
            <person name="Nagy L.G."/>
            <person name="Gibbons J."/>
            <person name="Hibbett D."/>
        </authorList>
    </citation>
    <scope>NUCLEOTIDE SEQUENCE [LARGE SCALE GENOMIC DNA]</scope>
    <source>
        <strain evidence="5">ALCF2SS1-6</strain>
    </source>
</reference>
<feature type="compositionally biased region" description="Pro residues" evidence="1">
    <location>
        <begin position="222"/>
        <end position="231"/>
    </location>
</feature>
<dbReference type="InterPro" id="IPR025614">
    <property type="entry name" value="Cell_morpho_N"/>
</dbReference>
<sequence length="2401" mass="269663">MGSDGMQITIPDFNDDDDYRPTPLFGGRSQQPNLWGSSGSGLESPTILTPQAVNERPGGSYFHSRGDSVTSQDSGQSVQYTTRKVKAPFTHSTQSSVATTSSSPFTKKSSFASLRNAFKSAKFNDPPPMPPLDRQAYPALKDPFNRSTSSLAQHPPVPQRAQTMNASPPHPFRPSTPGGGDARSRTPKLKDHHYGRSQHSHSGSLFHASDAGSDGFSYPFSSSPPPLPPMPNAFGGFSEERSSSDIEDRIAPDPRTPSDYALHAVFIRFAASAETHIDEFLRFPVDRDVYLEDYLAPGVDEKFDDILSSLGKIAQRHAKPVVDSVMRWRKSQADPVSPDLLRHHLSQSPSSSRAIRMPDIPQTLNERKWLASVYIMCRALIAVSRSITKDGLPELVGHSLEELTFEQFKRNDPKLSIQSPNYRCLADLHAALLGHLAEIRFESVTDRFLTELGPIAAGQVAKDADMKYENLVKGLQHVQIHVWPPERFEEGAEFLASLSKVFENAHGNRLKTIFAETLVQTLHPIGKTAQAEVNHPDWAKAIEIIYPKARDMATKPRYWHVAYPLAVTALCVAPNEYFLRNWTACFEAGLGKLKERIYRVPVLNGMLRLLWTYLYRCHESLSTVSTKLDTIFKHLFPPNRPIAQQDDHLQPFVYMVHFVLSRHFDIGSEFCLELLQERAVHAQSQGNFLPDRIAIAIQAILLSIHLMEREEPLPVWPSSSDFSSMPSRDDYPSSSNPLPSSVSSKASWKDFLERATSCLHQFASAAYQQAGRWSVLDDQWSTTRLGPSYEETHNYVIRHHPEGSVAYPEQYVPHITVLQTIYQSLPRLLLPSTSLDEIFDMLIRGVIHVEPSIGEAATLALQRFMADSTHAPVLLSRFSTFLFSPASIAQEGHGPRLPVECMRLLNLWYSFVDRWVQDVTQKPCQSWTQEETDNVVARVEEIQAGALFLLAHRKPNAYSTGVKTFRLLKRLMERMQPEPSTPSSMAPNELFAFVHAFFDEGTPDTLFRGLDDALEGEELSRLALWKQTSPTGKLLRLADSDDARDRFLWREVYALFVQACMSMGPAMGASLREKMVAAAARGTQFMQQLAGVNSRLPGNLPQRAGSSGDRDGSRLVLENRDFISQWHMWLKLICATASVSGSRPTMSGIRDHSRARSDSDLGPEQMQNTHDLFWALSKFLDSEYTIFREAAVSCISSFPANGYSHLLEDLSKLQARQHYDDPRTKGVAAAPMQGRMRRQERFLTALARIYYLTAHLMQDQRSSGKQAALTYVLKYVRNMQAFLAAPDNRDRWDLQRLRQYFCGTVERLFDALATLKDSDRFIPSNLYLILFTMCEEWCQLGKQSDSVKKRLVFMQTMAAKAFGDAASQAEVIQTFQLETRALSHAAIGAMAAVCQKAFFPPDVENSSPTDRQALDFVKPLQIGPTLDRLTAILASFHEPNQEAGKKALRSLLSHHRCNEAFLDECLRRAFVTSRELDTSNARFFEVVADAICSGAATAFSFAHVVCLGLSNLCHPLLEVRRQSFNMLETIHEQSAGIISLSQYEAAVGTSAPSTYLHAHRLVSDVLAGEHPDQAVKVLAQLADWIPRVFDNRSERGIVLLLQTLEYWVPNLDLMSDDKTGLSKEGRLAIYHLMALTMRYSETYAEQILVLWMRLVDPPNQSNGHAVIRFLLEQSHKVGSTVFIDCAAKIVACLSQSAISRQIIEELCSVIEPARMLPSIEHKLAHPNDEDLELWSDLDILFSEKPRLSLGVAQFALLFLSETAIERYWEFQDQLPVLFHTLFMHLDHRQPFVQQRSRHMLFQLLRACLTGYDELSDRSLHRSRPELKAVIHDLEKEAETRLWKEDENGTEAEAKLRWLGNAVLDLVEPLLPTLSEQWGTLALNWGTACSIRPVAFRSLQLYRALMPRIGPTHVGMLLGRLANTVADEDHAIQSFNVEIISTLTALASSVDLDPSQLPQLFWCAVACLPTTVEEEFLHSLHLLDAVLTRVDLDDPETVDLLFTYMPANLSGSPTLQSSLLMGLRSSVTSDFTLKVLQRLAKVKDSRLIDPSEGRVRDLYTLSLPWCLHAMSEDIKDESLQEFALNISQLAEEEERPSIERIMTSFAKARFRTKDDFLRQSVASLREHYGSDHWTEVITLLMGLVLNQQRWLRVQTMQILKVLFQQRETASQVDRLGSELLMPLLRLLETDLASQALDVLDEPMQISGGPAAKHVLRMSLHHHLRANVKEVESVAEVFGIPQESGWCVPHTQSLRDACRANVVAVFDLGKGNLRPSRIDFQPDEELALLHSQLEDDLGDMVQNLHELSSFFQEDPAVGSVPHRQLEARVAAILAKSTEGGDRDVPQTPFVDVFNVGGLSPTYEDSEDSETDSEDSDLFEYDSPSFARFMNGNGNAVAYAHGSH</sequence>
<dbReference type="PANTHER" id="PTHR12295">
    <property type="entry name" value="FURRY-RELATED"/>
    <property type="match status" value="1"/>
</dbReference>
<feature type="compositionally biased region" description="Polar residues" evidence="1">
    <location>
        <begin position="28"/>
        <end position="52"/>
    </location>
</feature>
<keyword evidence="6" id="KW-1185">Reference proteome</keyword>
<feature type="compositionally biased region" description="Basic and acidic residues" evidence="1">
    <location>
        <begin position="182"/>
        <end position="194"/>
    </location>
</feature>
<feature type="region of interest" description="Disordered" evidence="1">
    <location>
        <begin position="2355"/>
        <end position="2375"/>
    </location>
</feature>
<dbReference type="GO" id="GO:0030427">
    <property type="term" value="C:site of polarized growth"/>
    <property type="evidence" value="ECO:0007669"/>
    <property type="project" value="TreeGrafter"/>
</dbReference>
<name>A0A5C2SGZ2_9APHY</name>
<dbReference type="InterPro" id="IPR029473">
    <property type="entry name" value="MOR2-PAG1_mid"/>
</dbReference>
<evidence type="ECO:0000313" key="5">
    <source>
        <dbReference type="EMBL" id="RPD62449.1"/>
    </source>
</evidence>
<dbReference type="OrthoDB" id="6287725at2759"/>
<dbReference type="GO" id="GO:0000902">
    <property type="term" value="P:cell morphogenesis"/>
    <property type="evidence" value="ECO:0007669"/>
    <property type="project" value="InterPro"/>
</dbReference>
<dbReference type="SUPFAM" id="SSF48371">
    <property type="entry name" value="ARM repeat"/>
    <property type="match status" value="2"/>
</dbReference>
<feature type="compositionally biased region" description="Low complexity" evidence="1">
    <location>
        <begin position="90"/>
        <end position="106"/>
    </location>
</feature>
<feature type="compositionally biased region" description="Basic and acidic residues" evidence="1">
    <location>
        <begin position="238"/>
        <end position="252"/>
    </location>
</feature>
<dbReference type="Pfam" id="PF14222">
    <property type="entry name" value="MOR2-PAG1_N"/>
    <property type="match status" value="1"/>
</dbReference>
<dbReference type="GO" id="GO:0005938">
    <property type="term" value="C:cell cortex"/>
    <property type="evidence" value="ECO:0007669"/>
    <property type="project" value="TreeGrafter"/>
</dbReference>